<name>A0ACA9YFR5_9ASCO</name>
<dbReference type="EMBL" id="CALSDN010000023">
    <property type="protein sequence ID" value="CAH6723937.1"/>
    <property type="molecule type" value="Genomic_DNA"/>
</dbReference>
<comment type="caution">
    <text evidence="1">The sequence shown here is derived from an EMBL/GenBank/DDBJ whole genome shotgun (WGS) entry which is preliminary data.</text>
</comment>
<accession>A0ACA9YFR5</accession>
<evidence type="ECO:0000313" key="2">
    <source>
        <dbReference type="Proteomes" id="UP001152531"/>
    </source>
</evidence>
<evidence type="ECO:0000313" key="1">
    <source>
        <dbReference type="EMBL" id="CAH6723937.1"/>
    </source>
</evidence>
<keyword evidence="2" id="KW-1185">Reference proteome</keyword>
<organism evidence="1 2">
    <name type="scientific">[Candida] jaroonii</name>
    <dbReference type="NCBI Taxonomy" id="467808"/>
    <lineage>
        <taxon>Eukaryota</taxon>
        <taxon>Fungi</taxon>
        <taxon>Dikarya</taxon>
        <taxon>Ascomycota</taxon>
        <taxon>Saccharomycotina</taxon>
        <taxon>Pichiomycetes</taxon>
        <taxon>Debaryomycetaceae</taxon>
        <taxon>Yamadazyma</taxon>
    </lineage>
</organism>
<proteinExistence type="predicted"/>
<sequence>MNTLVNDFMAVTGTNRSMATKYLKDNNNHLQDAINDYLNRKQDPKLIKVFEKYCESDMSTIEVNGTMNYLEDLGIEPEDIRSLILSYFLDSSSMGVFQREKFLNNWNKEKINNITDMKTFIDKLHDQYKDLERFQEIYEFVFGFLLEQPNQKLINYEIIIDYWKLMFEFLELPDKVNARISQWYEFIESQGKHLNRDTYVMWYEFVKEVIMEDAEGLGGYDEMSSWPSMVDEYVEYLAIDQ</sequence>
<protein>
    <submittedName>
        <fullName evidence="1">Defective in cullin neddylation protein 1</fullName>
    </submittedName>
</protein>
<dbReference type="Proteomes" id="UP001152531">
    <property type="component" value="Unassembled WGS sequence"/>
</dbReference>
<gene>
    <name evidence="1" type="ORF">CLIB1444_23S00804</name>
</gene>
<reference evidence="1" key="1">
    <citation type="submission" date="2022-06" db="EMBL/GenBank/DDBJ databases">
        <authorList>
            <person name="Legras J.-L."/>
            <person name="Devillers H."/>
            <person name="Grondin C."/>
        </authorList>
    </citation>
    <scope>NUCLEOTIDE SEQUENCE</scope>
    <source>
        <strain evidence="1">CLIB 1444</strain>
    </source>
</reference>